<evidence type="ECO:0000313" key="3">
    <source>
        <dbReference type="EMBL" id="KAF8415084.1"/>
    </source>
</evidence>
<keyword evidence="1" id="KW-0862">Zinc</keyword>
<feature type="domain" description="C2H2-type" evidence="2">
    <location>
        <begin position="19"/>
        <end position="48"/>
    </location>
</feature>
<dbReference type="SUPFAM" id="SSF57667">
    <property type="entry name" value="beta-beta-alpha zinc fingers"/>
    <property type="match status" value="1"/>
</dbReference>
<dbReference type="Gene3D" id="3.30.160.60">
    <property type="entry name" value="Classic Zinc Finger"/>
    <property type="match status" value="1"/>
</dbReference>
<evidence type="ECO:0000313" key="4">
    <source>
        <dbReference type="Proteomes" id="UP001194468"/>
    </source>
</evidence>
<comment type="caution">
    <text evidence="3">The sequence shown here is derived from an EMBL/GenBank/DDBJ whole genome shotgun (WGS) entry which is preliminary data.</text>
</comment>
<accession>A0AAD4G5G1</accession>
<dbReference type="AlphaFoldDB" id="A0AAD4G5G1"/>
<reference evidence="3" key="1">
    <citation type="submission" date="2019-10" db="EMBL/GenBank/DDBJ databases">
        <authorList>
            <consortium name="DOE Joint Genome Institute"/>
            <person name="Kuo A."/>
            <person name="Miyauchi S."/>
            <person name="Kiss E."/>
            <person name="Drula E."/>
            <person name="Kohler A."/>
            <person name="Sanchez-Garcia M."/>
            <person name="Andreopoulos B."/>
            <person name="Barry K.W."/>
            <person name="Bonito G."/>
            <person name="Buee M."/>
            <person name="Carver A."/>
            <person name="Chen C."/>
            <person name="Cichocki N."/>
            <person name="Clum A."/>
            <person name="Culley D."/>
            <person name="Crous P.W."/>
            <person name="Fauchery L."/>
            <person name="Girlanda M."/>
            <person name="Hayes R."/>
            <person name="Keri Z."/>
            <person name="LaButti K."/>
            <person name="Lipzen A."/>
            <person name="Lombard V."/>
            <person name="Magnuson J."/>
            <person name="Maillard F."/>
            <person name="Morin E."/>
            <person name="Murat C."/>
            <person name="Nolan M."/>
            <person name="Ohm R."/>
            <person name="Pangilinan J."/>
            <person name="Pereira M."/>
            <person name="Perotto S."/>
            <person name="Peter M."/>
            <person name="Riley R."/>
            <person name="Sitrit Y."/>
            <person name="Stielow B."/>
            <person name="Szollosi G."/>
            <person name="Zifcakova L."/>
            <person name="Stursova M."/>
            <person name="Spatafora J.W."/>
            <person name="Tedersoo L."/>
            <person name="Vaario L.-M."/>
            <person name="Yamada A."/>
            <person name="Yan M."/>
            <person name="Wang P."/>
            <person name="Xu J."/>
            <person name="Bruns T."/>
            <person name="Baldrian P."/>
            <person name="Vilgalys R."/>
            <person name="Henrissat B."/>
            <person name="Grigoriev I.V."/>
            <person name="Hibbett D."/>
            <person name="Nagy L.G."/>
            <person name="Martin F.M."/>
        </authorList>
    </citation>
    <scope>NUCLEOTIDE SEQUENCE</scope>
    <source>
        <strain evidence="3">BED1</strain>
    </source>
</reference>
<dbReference type="PROSITE" id="PS50157">
    <property type="entry name" value="ZINC_FINGER_C2H2_2"/>
    <property type="match status" value="1"/>
</dbReference>
<dbReference type="EMBL" id="WHUW01000374">
    <property type="protein sequence ID" value="KAF8415084.1"/>
    <property type="molecule type" value="Genomic_DNA"/>
</dbReference>
<gene>
    <name evidence="3" type="ORF">L210DRAFT_920282</name>
</gene>
<evidence type="ECO:0000256" key="1">
    <source>
        <dbReference type="PROSITE-ProRule" id="PRU00042"/>
    </source>
</evidence>
<dbReference type="GO" id="GO:0008270">
    <property type="term" value="F:zinc ion binding"/>
    <property type="evidence" value="ECO:0007669"/>
    <property type="project" value="UniProtKB-KW"/>
</dbReference>
<evidence type="ECO:0000259" key="2">
    <source>
        <dbReference type="PROSITE" id="PS50157"/>
    </source>
</evidence>
<keyword evidence="4" id="KW-1185">Reference proteome</keyword>
<proteinExistence type="predicted"/>
<sequence length="49" mass="6004">MLRQSLVRHVRGLHLWLRYVCSDCLESFTRPDKLQTHMKYCTRRRQTPS</sequence>
<keyword evidence="1" id="KW-0863">Zinc-finger</keyword>
<reference evidence="3" key="2">
    <citation type="journal article" date="2020" name="Nat. Commun.">
        <title>Large-scale genome sequencing of mycorrhizal fungi provides insights into the early evolution of symbiotic traits.</title>
        <authorList>
            <person name="Miyauchi S."/>
            <person name="Kiss E."/>
            <person name="Kuo A."/>
            <person name="Drula E."/>
            <person name="Kohler A."/>
            <person name="Sanchez-Garcia M."/>
            <person name="Morin E."/>
            <person name="Andreopoulos B."/>
            <person name="Barry K.W."/>
            <person name="Bonito G."/>
            <person name="Buee M."/>
            <person name="Carver A."/>
            <person name="Chen C."/>
            <person name="Cichocki N."/>
            <person name="Clum A."/>
            <person name="Culley D."/>
            <person name="Crous P.W."/>
            <person name="Fauchery L."/>
            <person name="Girlanda M."/>
            <person name="Hayes R.D."/>
            <person name="Keri Z."/>
            <person name="LaButti K."/>
            <person name="Lipzen A."/>
            <person name="Lombard V."/>
            <person name="Magnuson J."/>
            <person name="Maillard F."/>
            <person name="Murat C."/>
            <person name="Nolan M."/>
            <person name="Ohm R.A."/>
            <person name="Pangilinan J."/>
            <person name="Pereira M.F."/>
            <person name="Perotto S."/>
            <person name="Peter M."/>
            <person name="Pfister S."/>
            <person name="Riley R."/>
            <person name="Sitrit Y."/>
            <person name="Stielow J.B."/>
            <person name="Szollosi G."/>
            <person name="Zifcakova L."/>
            <person name="Stursova M."/>
            <person name="Spatafora J.W."/>
            <person name="Tedersoo L."/>
            <person name="Vaario L.M."/>
            <person name="Yamada A."/>
            <person name="Yan M."/>
            <person name="Wang P."/>
            <person name="Xu J."/>
            <person name="Bruns T."/>
            <person name="Baldrian P."/>
            <person name="Vilgalys R."/>
            <person name="Dunand C."/>
            <person name="Henrissat B."/>
            <person name="Grigoriev I.V."/>
            <person name="Hibbett D."/>
            <person name="Nagy L.G."/>
            <person name="Martin F.M."/>
        </authorList>
    </citation>
    <scope>NUCLEOTIDE SEQUENCE</scope>
    <source>
        <strain evidence="3">BED1</strain>
    </source>
</reference>
<organism evidence="3 4">
    <name type="scientific">Boletus edulis BED1</name>
    <dbReference type="NCBI Taxonomy" id="1328754"/>
    <lineage>
        <taxon>Eukaryota</taxon>
        <taxon>Fungi</taxon>
        <taxon>Dikarya</taxon>
        <taxon>Basidiomycota</taxon>
        <taxon>Agaricomycotina</taxon>
        <taxon>Agaricomycetes</taxon>
        <taxon>Agaricomycetidae</taxon>
        <taxon>Boletales</taxon>
        <taxon>Boletineae</taxon>
        <taxon>Boletaceae</taxon>
        <taxon>Boletoideae</taxon>
        <taxon>Boletus</taxon>
    </lineage>
</organism>
<dbReference type="InterPro" id="IPR013087">
    <property type="entry name" value="Znf_C2H2_type"/>
</dbReference>
<keyword evidence="1" id="KW-0479">Metal-binding</keyword>
<name>A0AAD4G5G1_BOLED</name>
<dbReference type="Pfam" id="PF00096">
    <property type="entry name" value="zf-C2H2"/>
    <property type="match status" value="1"/>
</dbReference>
<dbReference type="InterPro" id="IPR036236">
    <property type="entry name" value="Znf_C2H2_sf"/>
</dbReference>
<dbReference type="Proteomes" id="UP001194468">
    <property type="component" value="Unassembled WGS sequence"/>
</dbReference>
<protein>
    <recommendedName>
        <fullName evidence="2">C2H2-type domain-containing protein</fullName>
    </recommendedName>
</protein>